<proteinExistence type="predicted"/>
<name>A0ABR6DJX5_9FLAO</name>
<organism evidence="1 2">
    <name type="scientific">Flavobacterium gossypii</name>
    <dbReference type="NCBI Taxonomy" id="1646119"/>
    <lineage>
        <taxon>Bacteria</taxon>
        <taxon>Pseudomonadati</taxon>
        <taxon>Bacteroidota</taxon>
        <taxon>Flavobacteriia</taxon>
        <taxon>Flavobacteriales</taxon>
        <taxon>Flavobacteriaceae</taxon>
        <taxon>Flavobacterium</taxon>
    </lineage>
</organism>
<reference evidence="1 2" key="1">
    <citation type="submission" date="2020-08" db="EMBL/GenBank/DDBJ databases">
        <title>Genomic Encyclopedia of Type Strains, Phase IV (KMG-IV): sequencing the most valuable type-strain genomes for metagenomic binning, comparative biology and taxonomic classification.</title>
        <authorList>
            <person name="Goeker M."/>
        </authorList>
    </citation>
    <scope>NUCLEOTIDE SEQUENCE [LARGE SCALE GENOMIC DNA]</scope>
    <source>
        <strain evidence="1 2">DSM 100397</strain>
    </source>
</reference>
<accession>A0ABR6DJX5</accession>
<evidence type="ECO:0000313" key="2">
    <source>
        <dbReference type="Proteomes" id="UP000555003"/>
    </source>
</evidence>
<dbReference type="Pfam" id="PF07617">
    <property type="entry name" value="DUF1579"/>
    <property type="match status" value="1"/>
</dbReference>
<comment type="caution">
    <text evidence="1">The sequence shown here is derived from an EMBL/GenBank/DDBJ whole genome shotgun (WGS) entry which is preliminary data.</text>
</comment>
<dbReference type="Proteomes" id="UP000555003">
    <property type="component" value="Unassembled WGS sequence"/>
</dbReference>
<keyword evidence="2" id="KW-1185">Reference proteome</keyword>
<evidence type="ECO:0008006" key="3">
    <source>
        <dbReference type="Google" id="ProtNLM"/>
    </source>
</evidence>
<dbReference type="RefSeq" id="WP_182492158.1">
    <property type="nucleotide sequence ID" value="NZ_JACJIS010000001.1"/>
</dbReference>
<protein>
    <recommendedName>
        <fullName evidence="3">DUF1579 domain-containing protein</fullName>
    </recommendedName>
</protein>
<sequence length="215" mass="24445">MKTNYIYLGAMLLCLTACKKEVKVEEKVVVEKDSVPAEVVKSEPMDSIAMQKAWEEYMTPSEMHKKMAADTGTWEEELTFWMGRDDTKPQKSTATANTKMILNGLYQESVHTGNMMGMPFEGRSTLAYDNAAKQYVSTWIDNMGSGIMVMKGNYDEASKTVKMEGEVTDPMTKKVKKIREVITAIDANTQKMEMYDMSPDGKEFKSMEIMMKRKK</sequence>
<dbReference type="EMBL" id="JACJIS010000001">
    <property type="protein sequence ID" value="MBA9071985.1"/>
    <property type="molecule type" value="Genomic_DNA"/>
</dbReference>
<evidence type="ECO:0000313" key="1">
    <source>
        <dbReference type="EMBL" id="MBA9071985.1"/>
    </source>
</evidence>
<dbReference type="InterPro" id="IPR011473">
    <property type="entry name" value="DUF1579"/>
</dbReference>
<gene>
    <name evidence="1" type="ORF">GGR22_000111</name>
</gene>